<accession>A0A1I7Z553</accession>
<dbReference type="AlphaFoldDB" id="A0A1I7Z553"/>
<keyword evidence="2" id="KW-1185">Reference proteome</keyword>
<evidence type="ECO:0000313" key="3">
    <source>
        <dbReference type="WBParaSite" id="L893_g23019.t1"/>
    </source>
</evidence>
<keyword evidence="1" id="KW-1133">Transmembrane helix</keyword>
<sequence length="161" mass="18109">MICLKYSDRCCCGLLHVKTGTLVFTSLSCFFATAIFILTVVFTILGKIHIQCGVISAVGIYGTAKEKVHLLVPYIVKQWLQVGFCIIEFIISVLYLAIPPLRSGGSPHLTASQKDDEFHSRLYTIFWAPVTMAIALWVLMTVHNFYNHLKSEERTVLISRP</sequence>
<keyword evidence="1" id="KW-0472">Membrane</keyword>
<dbReference type="PROSITE" id="PS51257">
    <property type="entry name" value="PROKAR_LIPOPROTEIN"/>
    <property type="match status" value="1"/>
</dbReference>
<feature type="transmembrane region" description="Helical" evidence="1">
    <location>
        <begin position="125"/>
        <end position="146"/>
    </location>
</feature>
<name>A0A1I7Z553_9BILA</name>
<organism evidence="2 3">
    <name type="scientific">Steinernema glaseri</name>
    <dbReference type="NCBI Taxonomy" id="37863"/>
    <lineage>
        <taxon>Eukaryota</taxon>
        <taxon>Metazoa</taxon>
        <taxon>Ecdysozoa</taxon>
        <taxon>Nematoda</taxon>
        <taxon>Chromadorea</taxon>
        <taxon>Rhabditida</taxon>
        <taxon>Tylenchina</taxon>
        <taxon>Panagrolaimomorpha</taxon>
        <taxon>Strongyloidoidea</taxon>
        <taxon>Steinernematidae</taxon>
        <taxon>Steinernema</taxon>
    </lineage>
</organism>
<protein>
    <submittedName>
        <fullName evidence="3">Vacuole membrane protein 1</fullName>
    </submittedName>
</protein>
<dbReference type="Proteomes" id="UP000095287">
    <property type="component" value="Unplaced"/>
</dbReference>
<evidence type="ECO:0000256" key="1">
    <source>
        <dbReference type="SAM" id="Phobius"/>
    </source>
</evidence>
<evidence type="ECO:0000313" key="2">
    <source>
        <dbReference type="Proteomes" id="UP000095287"/>
    </source>
</evidence>
<feature type="transmembrane region" description="Helical" evidence="1">
    <location>
        <begin position="79"/>
        <end position="98"/>
    </location>
</feature>
<feature type="transmembrane region" description="Helical" evidence="1">
    <location>
        <begin position="23"/>
        <end position="45"/>
    </location>
</feature>
<proteinExistence type="predicted"/>
<reference evidence="3" key="1">
    <citation type="submission" date="2016-11" db="UniProtKB">
        <authorList>
            <consortium name="WormBaseParasite"/>
        </authorList>
    </citation>
    <scope>IDENTIFICATION</scope>
</reference>
<keyword evidence="1" id="KW-0812">Transmembrane</keyword>
<dbReference type="WBParaSite" id="L893_g23019.t1">
    <property type="protein sequence ID" value="L893_g23019.t1"/>
    <property type="gene ID" value="L893_g23019"/>
</dbReference>